<organism evidence="2 3">
    <name type="scientific">Hydra vulgaris</name>
    <name type="common">Hydra</name>
    <name type="synonym">Hydra attenuata</name>
    <dbReference type="NCBI Taxonomy" id="6087"/>
    <lineage>
        <taxon>Eukaryota</taxon>
        <taxon>Metazoa</taxon>
        <taxon>Cnidaria</taxon>
        <taxon>Hydrozoa</taxon>
        <taxon>Hydroidolina</taxon>
        <taxon>Anthoathecata</taxon>
        <taxon>Aplanulata</taxon>
        <taxon>Hydridae</taxon>
        <taxon>Hydra</taxon>
    </lineage>
</organism>
<accession>A0ABM4B5Y0</accession>
<evidence type="ECO:0000313" key="2">
    <source>
        <dbReference type="Proteomes" id="UP001652625"/>
    </source>
</evidence>
<proteinExistence type="predicted"/>
<evidence type="ECO:0000256" key="1">
    <source>
        <dbReference type="SAM" id="Phobius"/>
    </source>
</evidence>
<protein>
    <submittedName>
        <fullName evidence="3">Uncharacterized protein LOC100205401</fullName>
    </submittedName>
</protein>
<reference evidence="3" key="2">
    <citation type="submission" date="2025-08" db="UniProtKB">
        <authorList>
            <consortium name="RefSeq"/>
        </authorList>
    </citation>
    <scope>IDENTIFICATION</scope>
</reference>
<sequence>MSEMQKTNSASCFTKVYIILLIIISLQIAICVWVGKLQQNLNEAKQSLMNTYSEYPFQKGFVKNESRIMSLKQVQDKARRKNKNNKIQEVIVLAPLKEFYKDYVIFNETISIWQVDAISGSLSLHENTYIEIGVDGFYQINTMLRLKPGTVIKEFYSYYLCKNKSILASTTFTSSQSTGIINIVTQAQKGDRLFLSNPWKGLSWFVKKEVTFFSIHHI</sequence>
<evidence type="ECO:0000313" key="3">
    <source>
        <dbReference type="RefSeq" id="XP_065644254.1"/>
    </source>
</evidence>
<keyword evidence="1" id="KW-0472">Membrane</keyword>
<dbReference type="Proteomes" id="UP001652625">
    <property type="component" value="Chromosome 01"/>
</dbReference>
<dbReference type="RefSeq" id="XP_065644254.1">
    <property type="nucleotide sequence ID" value="XM_065788182.1"/>
</dbReference>
<keyword evidence="1" id="KW-1133">Transmembrane helix</keyword>
<dbReference type="GeneID" id="100205401"/>
<dbReference type="Gene3D" id="2.60.120.40">
    <property type="match status" value="1"/>
</dbReference>
<feature type="transmembrane region" description="Helical" evidence="1">
    <location>
        <begin position="12"/>
        <end position="35"/>
    </location>
</feature>
<dbReference type="InterPro" id="IPR008983">
    <property type="entry name" value="Tumour_necrosis_fac-like_dom"/>
</dbReference>
<keyword evidence="1" id="KW-0812">Transmembrane</keyword>
<name>A0ABM4B5Y0_HYDVU</name>
<reference evidence="2" key="1">
    <citation type="submission" date="2025-05" db="UniProtKB">
        <authorList>
            <consortium name="RefSeq"/>
        </authorList>
    </citation>
    <scope>NUCLEOTIDE SEQUENCE [LARGE SCALE GENOMIC DNA]</scope>
</reference>
<keyword evidence="2" id="KW-1185">Reference proteome</keyword>
<gene>
    <name evidence="3" type="primary">LOC100205401</name>
</gene>